<organism evidence="1 2">
    <name type="scientific">Anaeromyces robustus</name>
    <dbReference type="NCBI Taxonomy" id="1754192"/>
    <lineage>
        <taxon>Eukaryota</taxon>
        <taxon>Fungi</taxon>
        <taxon>Fungi incertae sedis</taxon>
        <taxon>Chytridiomycota</taxon>
        <taxon>Chytridiomycota incertae sedis</taxon>
        <taxon>Neocallimastigomycetes</taxon>
        <taxon>Neocallimastigales</taxon>
        <taxon>Neocallimastigaceae</taxon>
        <taxon>Anaeromyces</taxon>
    </lineage>
</organism>
<dbReference type="Proteomes" id="UP000193944">
    <property type="component" value="Unassembled WGS sequence"/>
</dbReference>
<name>A0A1Y1VTK1_9FUNG</name>
<keyword evidence="2" id="KW-1185">Reference proteome</keyword>
<reference evidence="1 2" key="2">
    <citation type="submission" date="2016-08" db="EMBL/GenBank/DDBJ databases">
        <title>Pervasive Adenine N6-methylation of Active Genes in Fungi.</title>
        <authorList>
            <consortium name="DOE Joint Genome Institute"/>
            <person name="Mondo S.J."/>
            <person name="Dannebaum R.O."/>
            <person name="Kuo R.C."/>
            <person name="Labutti K."/>
            <person name="Haridas S."/>
            <person name="Kuo A."/>
            <person name="Salamov A."/>
            <person name="Ahrendt S.R."/>
            <person name="Lipzen A."/>
            <person name="Sullivan W."/>
            <person name="Andreopoulos W.B."/>
            <person name="Clum A."/>
            <person name="Lindquist E."/>
            <person name="Daum C."/>
            <person name="Ramamoorthy G.K."/>
            <person name="Gryganskyi A."/>
            <person name="Culley D."/>
            <person name="Magnuson J.K."/>
            <person name="James T.Y."/>
            <person name="O'Malley M.A."/>
            <person name="Stajich J.E."/>
            <person name="Spatafora J.W."/>
            <person name="Visel A."/>
            <person name="Grigoriev I.V."/>
        </authorList>
    </citation>
    <scope>NUCLEOTIDE SEQUENCE [LARGE SCALE GENOMIC DNA]</scope>
    <source>
        <strain evidence="1 2">S4</strain>
    </source>
</reference>
<reference evidence="1 2" key="1">
    <citation type="submission" date="2016-08" db="EMBL/GenBank/DDBJ databases">
        <title>A Parts List for Fungal Cellulosomes Revealed by Comparative Genomics.</title>
        <authorList>
            <consortium name="DOE Joint Genome Institute"/>
            <person name="Haitjema C.H."/>
            <person name="Gilmore S.P."/>
            <person name="Henske J.K."/>
            <person name="Solomon K.V."/>
            <person name="De Groot R."/>
            <person name="Kuo A."/>
            <person name="Mondo S.J."/>
            <person name="Salamov A.A."/>
            <person name="Labutti K."/>
            <person name="Zhao Z."/>
            <person name="Chiniquy J."/>
            <person name="Barry K."/>
            <person name="Brewer H.M."/>
            <person name="Purvine S.O."/>
            <person name="Wright A.T."/>
            <person name="Boxma B."/>
            <person name="Van Alen T."/>
            <person name="Hackstein J.H."/>
            <person name="Baker S.E."/>
            <person name="Grigoriev I.V."/>
            <person name="O'Malley M.A."/>
        </authorList>
    </citation>
    <scope>NUCLEOTIDE SEQUENCE [LARGE SCALE GENOMIC DNA]</scope>
    <source>
        <strain evidence="1 2">S4</strain>
    </source>
</reference>
<protein>
    <submittedName>
        <fullName evidence="1">Uncharacterized protein</fullName>
    </submittedName>
</protein>
<sequence length="112" mass="13037">MKNKKKSISNVEYVEHSSDDEISFDDLKAMYDKEIYNIEPIKETKPNNQENASEEITKSFVILMINPSNDHTIWTFDTGASEYITNNKDILTEFREEKITIVKIFNATIHSD</sequence>
<evidence type="ECO:0000313" key="2">
    <source>
        <dbReference type="Proteomes" id="UP000193944"/>
    </source>
</evidence>
<gene>
    <name evidence="1" type="ORF">BCR32DRAFT_286987</name>
</gene>
<accession>A0A1Y1VTK1</accession>
<dbReference type="AlphaFoldDB" id="A0A1Y1VTK1"/>
<evidence type="ECO:0000313" key="1">
    <source>
        <dbReference type="EMBL" id="ORX64617.1"/>
    </source>
</evidence>
<dbReference type="EMBL" id="MCFG01000511">
    <property type="protein sequence ID" value="ORX64617.1"/>
    <property type="molecule type" value="Genomic_DNA"/>
</dbReference>
<proteinExistence type="predicted"/>
<dbReference type="OrthoDB" id="413361at2759"/>
<comment type="caution">
    <text evidence="1">The sequence shown here is derived from an EMBL/GenBank/DDBJ whole genome shotgun (WGS) entry which is preliminary data.</text>
</comment>